<dbReference type="Proteomes" id="UP001163104">
    <property type="component" value="Chromosome"/>
</dbReference>
<evidence type="ECO:0000313" key="2">
    <source>
        <dbReference type="Proteomes" id="UP001163104"/>
    </source>
</evidence>
<evidence type="ECO:0000313" key="1">
    <source>
        <dbReference type="EMBL" id="UYG95386.1"/>
    </source>
</evidence>
<dbReference type="InterPro" id="IPR046141">
    <property type="entry name" value="DUF6143"/>
</dbReference>
<sequence>MSSKKGNGGQGRFIQAVDIPQELYQSLKGKYFIGYADELSFGRGTSAWARLYNPPNSGVNLHVNVWTVTDVSDSTFRAQFWFNADPPGTPIESELVTPANTAITPLPKPKIKLQYATNVVGEPTGGIKAFVRRGQPETTLVDTENGKFIFPPGGSFLVFLSNPETPRTATSGRIAFGWWEAKI</sequence>
<dbReference type="Pfam" id="PF19640">
    <property type="entry name" value="DUF6143"/>
    <property type="match status" value="1"/>
</dbReference>
<name>A0AA46P8Y7_CYTFI</name>
<dbReference type="AlphaFoldDB" id="A0AA46P8Y7"/>
<reference evidence="1" key="1">
    <citation type="submission" date="2022-10" db="EMBL/GenBank/DDBJ databases">
        <title>Mechanism of multi-heavy metal repair in Cytobacillus Firmus M7.</title>
        <authorList>
            <person name="Li X."/>
            <person name="Yu C."/>
        </authorList>
    </citation>
    <scope>NUCLEOTIDE SEQUENCE</scope>
    <source>
        <strain evidence="1">M7</strain>
    </source>
</reference>
<protein>
    <submittedName>
        <fullName evidence="1">DUF6143 family protein</fullName>
    </submittedName>
</protein>
<dbReference type="EMBL" id="CP107027">
    <property type="protein sequence ID" value="UYG95386.1"/>
    <property type="molecule type" value="Genomic_DNA"/>
</dbReference>
<organism evidence="1 2">
    <name type="scientific">Cytobacillus firmus</name>
    <name type="common">Bacillus firmus</name>
    <dbReference type="NCBI Taxonomy" id="1399"/>
    <lineage>
        <taxon>Bacteria</taxon>
        <taxon>Bacillati</taxon>
        <taxon>Bacillota</taxon>
        <taxon>Bacilli</taxon>
        <taxon>Bacillales</taxon>
        <taxon>Bacillaceae</taxon>
        <taxon>Cytobacillus</taxon>
    </lineage>
</organism>
<accession>A0AA46P8Y7</accession>
<dbReference type="RefSeq" id="WP_048008554.1">
    <property type="nucleotide sequence ID" value="NZ_CP107027.1"/>
</dbReference>
<proteinExistence type="predicted"/>
<gene>
    <name evidence="1" type="ORF">OD459_24950</name>
</gene>